<dbReference type="AlphaFoldDB" id="A0A926RT85"/>
<proteinExistence type="predicted"/>
<dbReference type="EMBL" id="JACXAH010000002">
    <property type="protein sequence ID" value="MBD1370829.1"/>
    <property type="molecule type" value="Genomic_DNA"/>
</dbReference>
<comment type="caution">
    <text evidence="3">The sequence shown here is derived from an EMBL/GenBank/DDBJ whole genome shotgun (WGS) entry which is preliminary data.</text>
</comment>
<protein>
    <submittedName>
        <fullName evidence="3">VOC family protein</fullName>
    </submittedName>
</protein>
<evidence type="ECO:0000313" key="4">
    <source>
        <dbReference type="Proteomes" id="UP000661691"/>
    </source>
</evidence>
<evidence type="ECO:0000256" key="1">
    <source>
        <dbReference type="ARBA" id="ARBA00022723"/>
    </source>
</evidence>
<dbReference type="PROSITE" id="PS51819">
    <property type="entry name" value="VOC"/>
    <property type="match status" value="1"/>
</dbReference>
<dbReference type="InterPro" id="IPR037523">
    <property type="entry name" value="VOC_core"/>
</dbReference>
<evidence type="ECO:0000313" key="3">
    <source>
        <dbReference type="EMBL" id="MBD1370829.1"/>
    </source>
</evidence>
<reference evidence="3" key="1">
    <citation type="submission" date="2020-09" db="EMBL/GenBank/DDBJ databases">
        <title>A novel bacterium of genus Hazenella, isolated from South China Sea.</title>
        <authorList>
            <person name="Huang H."/>
            <person name="Mo K."/>
            <person name="Hu Y."/>
        </authorList>
    </citation>
    <scope>NUCLEOTIDE SEQUENCE</scope>
    <source>
        <strain evidence="3">IB182357</strain>
    </source>
</reference>
<dbReference type="GO" id="GO:0046872">
    <property type="term" value="F:metal ion binding"/>
    <property type="evidence" value="ECO:0007669"/>
    <property type="project" value="UniProtKB-KW"/>
</dbReference>
<dbReference type="RefSeq" id="WP_191139260.1">
    <property type="nucleotide sequence ID" value="NZ_JACXAG020000002.1"/>
</dbReference>
<dbReference type="InterPro" id="IPR004360">
    <property type="entry name" value="Glyas_Fos-R_dOase_dom"/>
</dbReference>
<dbReference type="Pfam" id="PF00903">
    <property type="entry name" value="Glyoxalase"/>
    <property type="match status" value="1"/>
</dbReference>
<feature type="domain" description="VOC" evidence="2">
    <location>
        <begin position="5"/>
        <end position="118"/>
    </location>
</feature>
<gene>
    <name evidence="3" type="ORF">IC620_00445</name>
</gene>
<keyword evidence="4" id="KW-1185">Reference proteome</keyword>
<dbReference type="InterPro" id="IPR029068">
    <property type="entry name" value="Glyas_Bleomycin-R_OHBP_Dase"/>
</dbReference>
<dbReference type="PANTHER" id="PTHR36113">
    <property type="entry name" value="LYASE, PUTATIVE-RELATED-RELATED"/>
    <property type="match status" value="1"/>
</dbReference>
<name>A0A926RT85_9BACL</name>
<dbReference type="PANTHER" id="PTHR36113:SF6">
    <property type="entry name" value="FOSFOMYCIN RESISTANCE PROTEIN FOSX"/>
    <property type="match status" value="1"/>
</dbReference>
<organism evidence="3 4">
    <name type="scientific">Polycladospora coralii</name>
    <dbReference type="NCBI Taxonomy" id="2771432"/>
    <lineage>
        <taxon>Bacteria</taxon>
        <taxon>Bacillati</taxon>
        <taxon>Bacillota</taxon>
        <taxon>Bacilli</taxon>
        <taxon>Bacillales</taxon>
        <taxon>Thermoactinomycetaceae</taxon>
        <taxon>Polycladospora</taxon>
    </lineage>
</organism>
<accession>A0A926RT85</accession>
<keyword evidence="1" id="KW-0479">Metal-binding</keyword>
<dbReference type="Proteomes" id="UP000661691">
    <property type="component" value="Unassembled WGS sequence"/>
</dbReference>
<dbReference type="Gene3D" id="3.10.180.10">
    <property type="entry name" value="2,3-Dihydroxybiphenyl 1,2-Dioxygenase, domain 1"/>
    <property type="match status" value="1"/>
</dbReference>
<dbReference type="InterPro" id="IPR051332">
    <property type="entry name" value="Fosfomycin_Res_Enzymes"/>
</dbReference>
<evidence type="ECO:0000259" key="2">
    <source>
        <dbReference type="PROSITE" id="PS51819"/>
    </source>
</evidence>
<dbReference type="SUPFAM" id="SSF54593">
    <property type="entry name" value="Glyoxalase/Bleomycin resistance protein/Dihydroxybiphenyl dioxygenase"/>
    <property type="match status" value="1"/>
</dbReference>
<sequence>MNISGFNHLTLRVNNIEKSLSFYIGILEAQLVHRGRRDVYLTWGDMWICLLEKPDLQQVPSLGLDHIAFTVDEATFHTWNRELQRKGVSIVRKAVFRGGGWSLQFEDPDGICFELFTGNLETRMKDWN</sequence>